<evidence type="ECO:0000313" key="5">
    <source>
        <dbReference type="EMBL" id="KAF1993202.1"/>
    </source>
</evidence>
<keyword evidence="6" id="KW-1185">Reference proteome</keyword>
<dbReference type="PROSITE" id="PS50297">
    <property type="entry name" value="ANK_REP_REGION"/>
    <property type="match status" value="1"/>
</dbReference>
<accession>A0A6A5VTS5</accession>
<dbReference type="PANTHER" id="PTHR24198">
    <property type="entry name" value="ANKYRIN REPEAT AND PROTEIN KINASE DOMAIN-CONTAINING PROTEIN"/>
    <property type="match status" value="1"/>
</dbReference>
<dbReference type="InterPro" id="IPR036770">
    <property type="entry name" value="Ankyrin_rpt-contain_sf"/>
</dbReference>
<dbReference type="PROSITE" id="PS50088">
    <property type="entry name" value="ANK_REPEAT"/>
    <property type="match status" value="3"/>
</dbReference>
<feature type="repeat" description="ANK" evidence="3">
    <location>
        <begin position="285"/>
        <end position="317"/>
    </location>
</feature>
<sequence length="518" mass="56438">MGVPQSPFLPSTQLRQVPVVRDEQASDSHSSAPDSFASTPSTVRSQSFDSSTSTTESRQPALNHIDYVAIEQPVANTQDQNPLGTIQPETNQTDQELSMGQGDQQLVPCSPNHATVDKSALASHRGFTGKVITQLFLPVSGPRSQLQLSVRRKVADTAKSIWFAMKGDIDGLKRLFSEGLASPEEWALYAGMWNYHTAQFLVMECNAPIDDWSYDHVWEFAYRNSCDTTELKGLECIMANPTIYRDWIGEQNFPEIHQIVLGRSSNQLVTELDDNPFAVYVTDAKGRTALAWATARAQLDDTELLIARGSLVDAMDTSGRSILLNAVDSSNTEGLRILLEAGANPNPIVPEGLCRSSPLIAASFGSKLEMIKLLIEFGAEIDATNPEGWTALQAVIKAQSVECANILLTCGAALGYISKNGHSALTTAIIYNSHAVLKLLMDRSHADHQKGLQLLPIIAWSADAETMSILGASALKQTLMTGCDFAVSYGILQSRTDYDERLGDAFKEFLSIAGPKRK</sequence>
<dbReference type="Pfam" id="PF12796">
    <property type="entry name" value="Ank_2"/>
    <property type="match status" value="2"/>
</dbReference>
<evidence type="ECO:0000313" key="6">
    <source>
        <dbReference type="Proteomes" id="UP000799779"/>
    </source>
</evidence>
<evidence type="ECO:0000256" key="3">
    <source>
        <dbReference type="PROSITE-ProRule" id="PRU00023"/>
    </source>
</evidence>
<feature type="repeat" description="ANK" evidence="3">
    <location>
        <begin position="318"/>
        <end position="346"/>
    </location>
</feature>
<evidence type="ECO:0000256" key="1">
    <source>
        <dbReference type="ARBA" id="ARBA00022737"/>
    </source>
</evidence>
<dbReference type="OrthoDB" id="5431422at2759"/>
<proteinExistence type="predicted"/>
<dbReference type="SMART" id="SM00248">
    <property type="entry name" value="ANK"/>
    <property type="match status" value="5"/>
</dbReference>
<organism evidence="5 6">
    <name type="scientific">Amniculicola lignicola CBS 123094</name>
    <dbReference type="NCBI Taxonomy" id="1392246"/>
    <lineage>
        <taxon>Eukaryota</taxon>
        <taxon>Fungi</taxon>
        <taxon>Dikarya</taxon>
        <taxon>Ascomycota</taxon>
        <taxon>Pezizomycotina</taxon>
        <taxon>Dothideomycetes</taxon>
        <taxon>Pleosporomycetidae</taxon>
        <taxon>Pleosporales</taxon>
        <taxon>Amniculicolaceae</taxon>
        <taxon>Amniculicola</taxon>
    </lineage>
</organism>
<evidence type="ECO:0000256" key="4">
    <source>
        <dbReference type="SAM" id="MobiDB-lite"/>
    </source>
</evidence>
<name>A0A6A5VTS5_9PLEO</name>
<dbReference type="SUPFAM" id="SSF48403">
    <property type="entry name" value="Ankyrin repeat"/>
    <property type="match status" value="1"/>
</dbReference>
<keyword evidence="1" id="KW-0677">Repeat</keyword>
<protein>
    <submittedName>
        <fullName evidence="5">Ankyrin</fullName>
    </submittedName>
</protein>
<dbReference type="Gene3D" id="1.25.40.20">
    <property type="entry name" value="Ankyrin repeat-containing domain"/>
    <property type="match status" value="1"/>
</dbReference>
<keyword evidence="2 3" id="KW-0040">ANK repeat</keyword>
<reference evidence="5" key="1">
    <citation type="journal article" date="2020" name="Stud. Mycol.">
        <title>101 Dothideomycetes genomes: a test case for predicting lifestyles and emergence of pathogens.</title>
        <authorList>
            <person name="Haridas S."/>
            <person name="Albert R."/>
            <person name="Binder M."/>
            <person name="Bloem J."/>
            <person name="Labutti K."/>
            <person name="Salamov A."/>
            <person name="Andreopoulos B."/>
            <person name="Baker S."/>
            <person name="Barry K."/>
            <person name="Bills G."/>
            <person name="Bluhm B."/>
            <person name="Cannon C."/>
            <person name="Castanera R."/>
            <person name="Culley D."/>
            <person name="Daum C."/>
            <person name="Ezra D."/>
            <person name="Gonzalez J."/>
            <person name="Henrissat B."/>
            <person name="Kuo A."/>
            <person name="Liang C."/>
            <person name="Lipzen A."/>
            <person name="Lutzoni F."/>
            <person name="Magnuson J."/>
            <person name="Mondo S."/>
            <person name="Nolan M."/>
            <person name="Ohm R."/>
            <person name="Pangilinan J."/>
            <person name="Park H.-J."/>
            <person name="Ramirez L."/>
            <person name="Alfaro M."/>
            <person name="Sun H."/>
            <person name="Tritt A."/>
            <person name="Yoshinaga Y."/>
            <person name="Zwiers L.-H."/>
            <person name="Turgeon B."/>
            <person name="Goodwin S."/>
            <person name="Spatafora J."/>
            <person name="Crous P."/>
            <person name="Grigoriev I."/>
        </authorList>
    </citation>
    <scope>NUCLEOTIDE SEQUENCE</scope>
    <source>
        <strain evidence="5">CBS 123094</strain>
    </source>
</reference>
<feature type="region of interest" description="Disordered" evidence="4">
    <location>
        <begin position="76"/>
        <end position="99"/>
    </location>
</feature>
<dbReference type="PANTHER" id="PTHR24198:SF165">
    <property type="entry name" value="ANKYRIN REPEAT-CONTAINING PROTEIN-RELATED"/>
    <property type="match status" value="1"/>
</dbReference>
<feature type="region of interest" description="Disordered" evidence="4">
    <location>
        <begin position="1"/>
        <end position="60"/>
    </location>
</feature>
<gene>
    <name evidence="5" type="ORF">P154DRAFT_568172</name>
</gene>
<feature type="repeat" description="ANK" evidence="3">
    <location>
        <begin position="354"/>
        <end position="386"/>
    </location>
</feature>
<dbReference type="EMBL" id="ML977721">
    <property type="protein sequence ID" value="KAF1993202.1"/>
    <property type="molecule type" value="Genomic_DNA"/>
</dbReference>
<dbReference type="Proteomes" id="UP000799779">
    <property type="component" value="Unassembled WGS sequence"/>
</dbReference>
<dbReference type="InterPro" id="IPR002110">
    <property type="entry name" value="Ankyrin_rpt"/>
</dbReference>
<evidence type="ECO:0000256" key="2">
    <source>
        <dbReference type="ARBA" id="ARBA00023043"/>
    </source>
</evidence>
<feature type="compositionally biased region" description="Polar residues" evidence="4">
    <location>
        <begin position="27"/>
        <end position="60"/>
    </location>
</feature>
<dbReference type="AlphaFoldDB" id="A0A6A5VTS5"/>